<evidence type="ECO:0000256" key="1">
    <source>
        <dbReference type="SAM" id="MobiDB-lite"/>
    </source>
</evidence>
<sequence length="102" mass="11208">MIATYRHDVHKLNGEAHDYAPDTFRSAPVNQTVPHGADGDASALSHPNGNPDNHDTHYRLSLPTGEAHYDPGEFSRPRLPESVSDLLTGPDPETTYRGSCWT</sequence>
<dbReference type="Proteomes" id="UP000030649">
    <property type="component" value="Unassembled WGS sequence"/>
</dbReference>
<dbReference type="AlphaFoldDB" id="U1PDU4"/>
<reference evidence="3 4" key="1">
    <citation type="journal article" date="2013" name="PLoS ONE">
        <title>Assembly-driven community genomics of a hypersaline microbial ecosystem.</title>
        <authorList>
            <person name="Podell S."/>
            <person name="Ugalde J.A."/>
            <person name="Narasingarao P."/>
            <person name="Banfield J.F."/>
            <person name="Heidelberg K.B."/>
            <person name="Allen E.E."/>
        </authorList>
    </citation>
    <scope>NUCLEOTIDE SEQUENCE [LARGE SCALE GENOMIC DNA]</scope>
    <source>
        <strain evidence="4">J07HQW1</strain>
    </source>
</reference>
<dbReference type="STRING" id="1238424.J07HQW1_00284"/>
<feature type="region of interest" description="Disordered" evidence="1">
    <location>
        <begin position="20"/>
        <end position="102"/>
    </location>
</feature>
<accession>U1PDU4</accession>
<evidence type="ECO:0000313" key="3">
    <source>
        <dbReference type="EMBL" id="ERG90266.1"/>
    </source>
</evidence>
<feature type="domain" description="DUF8168" evidence="2">
    <location>
        <begin position="1"/>
        <end position="95"/>
    </location>
</feature>
<gene>
    <name evidence="3" type="ORF">J07HQW1_00284</name>
</gene>
<dbReference type="Pfam" id="PF26506">
    <property type="entry name" value="DUF8168"/>
    <property type="match status" value="1"/>
</dbReference>
<evidence type="ECO:0000313" key="4">
    <source>
        <dbReference type="Proteomes" id="UP000030649"/>
    </source>
</evidence>
<protein>
    <recommendedName>
        <fullName evidence="2">DUF8168 domain-containing protein</fullName>
    </recommendedName>
</protein>
<feature type="compositionally biased region" description="Basic and acidic residues" evidence="1">
    <location>
        <begin position="67"/>
        <end position="79"/>
    </location>
</feature>
<proteinExistence type="predicted"/>
<organism evidence="3 4">
    <name type="scientific">Haloquadratum walsbyi J07HQW1</name>
    <dbReference type="NCBI Taxonomy" id="1238424"/>
    <lineage>
        <taxon>Archaea</taxon>
        <taxon>Methanobacteriati</taxon>
        <taxon>Methanobacteriota</taxon>
        <taxon>Stenosarchaea group</taxon>
        <taxon>Halobacteria</taxon>
        <taxon>Halobacteriales</taxon>
        <taxon>Haloferacaceae</taxon>
        <taxon>Haloquadratum</taxon>
    </lineage>
</organism>
<evidence type="ECO:0000259" key="2">
    <source>
        <dbReference type="Pfam" id="PF26506"/>
    </source>
</evidence>
<name>U1PDU4_9EURY</name>
<dbReference type="HOGENOM" id="CLU_2270987_0_0_2"/>
<dbReference type="InterPro" id="IPR058481">
    <property type="entry name" value="DUF8168"/>
</dbReference>
<dbReference type="EMBL" id="KE356560">
    <property type="protein sequence ID" value="ERG90266.1"/>
    <property type="molecule type" value="Genomic_DNA"/>
</dbReference>